<feature type="transmembrane region" description="Helical" evidence="2">
    <location>
        <begin position="108"/>
        <end position="135"/>
    </location>
</feature>
<name>A0A7E4VQA3_PANRE</name>
<evidence type="ECO:0000313" key="4">
    <source>
        <dbReference type="WBParaSite" id="Pan_g23869.t2"/>
    </source>
</evidence>
<feature type="transmembrane region" description="Helical" evidence="2">
    <location>
        <begin position="75"/>
        <end position="96"/>
    </location>
</feature>
<keyword evidence="2" id="KW-0812">Transmembrane</keyword>
<proteinExistence type="predicted"/>
<evidence type="ECO:0000256" key="1">
    <source>
        <dbReference type="SAM" id="MobiDB-lite"/>
    </source>
</evidence>
<keyword evidence="2" id="KW-1133">Transmembrane helix</keyword>
<dbReference type="AlphaFoldDB" id="A0A7E4VQA3"/>
<dbReference type="Proteomes" id="UP000492821">
    <property type="component" value="Unassembled WGS sequence"/>
</dbReference>
<feature type="compositionally biased region" description="Polar residues" evidence="1">
    <location>
        <begin position="207"/>
        <end position="230"/>
    </location>
</feature>
<protein>
    <submittedName>
        <fullName evidence="4">Transmembrane protein</fullName>
    </submittedName>
</protein>
<organism evidence="3 4">
    <name type="scientific">Panagrellus redivivus</name>
    <name type="common">Microworm</name>
    <dbReference type="NCBI Taxonomy" id="6233"/>
    <lineage>
        <taxon>Eukaryota</taxon>
        <taxon>Metazoa</taxon>
        <taxon>Ecdysozoa</taxon>
        <taxon>Nematoda</taxon>
        <taxon>Chromadorea</taxon>
        <taxon>Rhabditida</taxon>
        <taxon>Tylenchina</taxon>
        <taxon>Panagrolaimomorpha</taxon>
        <taxon>Panagrolaimoidea</taxon>
        <taxon>Panagrolaimidae</taxon>
        <taxon>Panagrellus</taxon>
    </lineage>
</organism>
<feature type="region of interest" description="Disordered" evidence="1">
    <location>
        <begin position="149"/>
        <end position="230"/>
    </location>
</feature>
<reference evidence="3" key="1">
    <citation type="journal article" date="2013" name="Genetics">
        <title>The draft genome and transcriptome of Panagrellus redivivus are shaped by the harsh demands of a free-living lifestyle.</title>
        <authorList>
            <person name="Srinivasan J."/>
            <person name="Dillman A.R."/>
            <person name="Macchietto M.G."/>
            <person name="Heikkinen L."/>
            <person name="Lakso M."/>
            <person name="Fracchia K.M."/>
            <person name="Antoshechkin I."/>
            <person name="Mortazavi A."/>
            <person name="Wong G."/>
            <person name="Sternberg P.W."/>
        </authorList>
    </citation>
    <scope>NUCLEOTIDE SEQUENCE [LARGE SCALE GENOMIC DNA]</scope>
    <source>
        <strain evidence="3">MT8872</strain>
    </source>
</reference>
<feature type="compositionally biased region" description="Polar residues" evidence="1">
    <location>
        <begin position="152"/>
        <end position="173"/>
    </location>
</feature>
<dbReference type="WBParaSite" id="Pan_g23869.t2">
    <property type="protein sequence ID" value="Pan_g23869.t2"/>
    <property type="gene ID" value="Pan_g23869"/>
</dbReference>
<accession>A0A7E4VQA3</accession>
<reference evidence="4" key="2">
    <citation type="submission" date="2020-10" db="UniProtKB">
        <authorList>
            <consortium name="WormBaseParasite"/>
        </authorList>
    </citation>
    <scope>IDENTIFICATION</scope>
</reference>
<keyword evidence="3" id="KW-1185">Reference proteome</keyword>
<keyword evidence="2" id="KW-0472">Membrane</keyword>
<evidence type="ECO:0000313" key="3">
    <source>
        <dbReference type="Proteomes" id="UP000492821"/>
    </source>
</evidence>
<evidence type="ECO:0000256" key="2">
    <source>
        <dbReference type="SAM" id="Phobius"/>
    </source>
</evidence>
<sequence>MTMLTKMNGYYEPSYGLYKYGSIDSIDSVLDEEFHDAPINSGSEDLDNLSNSLSEASKFQVSSEQEQKKNVIAEIYNAQMSFWSLVFSFLYSYAWLQHRKKFMMTSFVIIPIVLSICFTIAWLLSVIIIICRIFTIRANIEGMFRTQEVEEPQSSPIRRRLGSTSSTASQFDRSVSCEELPRPLCRKHSTSSTSINLVGTGAASPSGRRSPSTNSRKFSYSTYTHTAAED</sequence>